<name>A0A5C5ZXR0_9BACT</name>
<evidence type="ECO:0000256" key="3">
    <source>
        <dbReference type="ARBA" id="ARBA00022729"/>
    </source>
</evidence>
<dbReference type="CDD" id="cd19967">
    <property type="entry name" value="PBP1_TmRBP-like"/>
    <property type="match status" value="1"/>
</dbReference>
<dbReference type="PANTHER" id="PTHR46847:SF1">
    <property type="entry name" value="D-ALLOSE-BINDING PERIPLASMIC PROTEIN-RELATED"/>
    <property type="match status" value="1"/>
</dbReference>
<comment type="subcellular location">
    <subcellularLocation>
        <location evidence="1">Cell envelope</location>
    </subcellularLocation>
</comment>
<reference evidence="6 7" key="1">
    <citation type="submission" date="2019-02" db="EMBL/GenBank/DDBJ databases">
        <title>Deep-cultivation of Planctomycetes and their phenomic and genomic characterization uncovers novel biology.</title>
        <authorList>
            <person name="Wiegand S."/>
            <person name="Jogler M."/>
            <person name="Boedeker C."/>
            <person name="Pinto D."/>
            <person name="Vollmers J."/>
            <person name="Rivas-Marin E."/>
            <person name="Kohn T."/>
            <person name="Peeters S.H."/>
            <person name="Heuer A."/>
            <person name="Rast P."/>
            <person name="Oberbeckmann S."/>
            <person name="Bunk B."/>
            <person name="Jeske O."/>
            <person name="Meyerdierks A."/>
            <person name="Storesund J.E."/>
            <person name="Kallscheuer N."/>
            <person name="Luecker S."/>
            <person name="Lage O.M."/>
            <person name="Pohl T."/>
            <person name="Merkel B.J."/>
            <person name="Hornburger P."/>
            <person name="Mueller R.-W."/>
            <person name="Bruemmer F."/>
            <person name="Labrenz M."/>
            <person name="Spormann A.M."/>
            <person name="Op Den Camp H."/>
            <person name="Overmann J."/>
            <person name="Amann R."/>
            <person name="Jetten M.S.M."/>
            <person name="Mascher T."/>
            <person name="Medema M.H."/>
            <person name="Devos D.P."/>
            <person name="Kaster A.-K."/>
            <person name="Ovreas L."/>
            <person name="Rohde M."/>
            <person name="Galperin M.Y."/>
            <person name="Jogler C."/>
        </authorList>
    </citation>
    <scope>NUCLEOTIDE SEQUENCE [LARGE SCALE GENOMIC DNA]</scope>
    <source>
        <strain evidence="6 7">Mal64</strain>
    </source>
</reference>
<dbReference type="Proteomes" id="UP000315440">
    <property type="component" value="Unassembled WGS sequence"/>
</dbReference>
<sequence length="342" mass="36212" precursor="true">MRLSSSARFPAFGLLLTLLLTMGCGGPAADTSADTPAGEAAPAAEGQADAAEAGGKIAVVVSTLDNPWFVVLAKTAMARAEELGYEATIFDSRNDTATEASHFENLLAGGYRAVLFNPTDADGSIANVRKAKAKDVPVFCIDREVNATDAATAQILSDSYSGCVALGQYFVEQVGEEGQYAELLGIVGDNNTWSRSKGFHSVIDRYEGLEMVAQESANFDRSQGLAKMESILQSHPEVDAVFCGNDAMAMGAYKAIASAGKADTIKVFGFDGAEDAVRSIAEGKIAATAMQFPKQMARQAAEFAHQYLSEGKRDFPQKIPVSVELVTPDNVDQYGDYGVAEE</sequence>
<comment type="caution">
    <text evidence="6">The sequence shown here is derived from an EMBL/GenBank/DDBJ whole genome shotgun (WGS) entry which is preliminary data.</text>
</comment>
<dbReference type="PANTHER" id="PTHR46847">
    <property type="entry name" value="D-ALLOSE-BINDING PERIPLASMIC PROTEIN-RELATED"/>
    <property type="match status" value="1"/>
</dbReference>
<dbReference type="InterPro" id="IPR025997">
    <property type="entry name" value="SBP_2_dom"/>
</dbReference>
<evidence type="ECO:0000256" key="4">
    <source>
        <dbReference type="SAM" id="SignalP"/>
    </source>
</evidence>
<evidence type="ECO:0000256" key="1">
    <source>
        <dbReference type="ARBA" id="ARBA00004196"/>
    </source>
</evidence>
<feature type="chain" id="PRO_5023049691" evidence="4">
    <location>
        <begin position="29"/>
        <end position="342"/>
    </location>
</feature>
<keyword evidence="7" id="KW-1185">Reference proteome</keyword>
<dbReference type="PROSITE" id="PS51257">
    <property type="entry name" value="PROKAR_LIPOPROTEIN"/>
    <property type="match status" value="1"/>
</dbReference>
<evidence type="ECO:0000259" key="5">
    <source>
        <dbReference type="Pfam" id="PF13407"/>
    </source>
</evidence>
<feature type="domain" description="Periplasmic binding protein" evidence="5">
    <location>
        <begin position="57"/>
        <end position="312"/>
    </location>
</feature>
<dbReference type="Gene3D" id="3.40.50.2300">
    <property type="match status" value="2"/>
</dbReference>
<feature type="signal peptide" evidence="4">
    <location>
        <begin position="1"/>
        <end position="28"/>
    </location>
</feature>
<protein>
    <submittedName>
        <fullName evidence="6">D-ribose-binding periplasmic protein</fullName>
    </submittedName>
</protein>
<dbReference type="Pfam" id="PF13407">
    <property type="entry name" value="Peripla_BP_4"/>
    <property type="match status" value="1"/>
</dbReference>
<dbReference type="InterPro" id="IPR028082">
    <property type="entry name" value="Peripla_BP_I"/>
</dbReference>
<evidence type="ECO:0000256" key="2">
    <source>
        <dbReference type="ARBA" id="ARBA00007639"/>
    </source>
</evidence>
<evidence type="ECO:0000313" key="7">
    <source>
        <dbReference type="Proteomes" id="UP000315440"/>
    </source>
</evidence>
<comment type="similarity">
    <text evidence="2">Belongs to the bacterial solute-binding protein 2 family.</text>
</comment>
<gene>
    <name evidence="6" type="primary">rbsB_1</name>
    <name evidence="6" type="ORF">Mal64_14520</name>
</gene>
<dbReference type="RefSeq" id="WP_231993602.1">
    <property type="nucleotide sequence ID" value="NZ_SJPQ01000001.1"/>
</dbReference>
<keyword evidence="3 4" id="KW-0732">Signal</keyword>
<organism evidence="6 7">
    <name type="scientific">Pseudobythopirellula maris</name>
    <dbReference type="NCBI Taxonomy" id="2527991"/>
    <lineage>
        <taxon>Bacteria</taxon>
        <taxon>Pseudomonadati</taxon>
        <taxon>Planctomycetota</taxon>
        <taxon>Planctomycetia</taxon>
        <taxon>Pirellulales</taxon>
        <taxon>Lacipirellulaceae</taxon>
        <taxon>Pseudobythopirellula</taxon>
    </lineage>
</organism>
<proteinExistence type="inferred from homology"/>
<dbReference type="EMBL" id="SJPQ01000001">
    <property type="protein sequence ID" value="TWT91053.1"/>
    <property type="molecule type" value="Genomic_DNA"/>
</dbReference>
<evidence type="ECO:0000313" key="6">
    <source>
        <dbReference type="EMBL" id="TWT91053.1"/>
    </source>
</evidence>
<dbReference type="AlphaFoldDB" id="A0A5C5ZXR0"/>
<dbReference type="GO" id="GO:0030313">
    <property type="term" value="C:cell envelope"/>
    <property type="evidence" value="ECO:0007669"/>
    <property type="project" value="UniProtKB-SubCell"/>
</dbReference>
<dbReference type="SUPFAM" id="SSF53822">
    <property type="entry name" value="Periplasmic binding protein-like I"/>
    <property type="match status" value="1"/>
</dbReference>
<accession>A0A5C5ZXR0</accession>
<dbReference type="GO" id="GO:0030246">
    <property type="term" value="F:carbohydrate binding"/>
    <property type="evidence" value="ECO:0007669"/>
    <property type="project" value="UniProtKB-ARBA"/>
</dbReference>